<accession>X1FU66</accession>
<gene>
    <name evidence="1" type="ORF">S03H2_37373</name>
</gene>
<dbReference type="AlphaFoldDB" id="X1FU66"/>
<dbReference type="EMBL" id="BARU01023005">
    <property type="protein sequence ID" value="GAH48532.1"/>
    <property type="molecule type" value="Genomic_DNA"/>
</dbReference>
<name>X1FU66_9ZZZZ</name>
<evidence type="ECO:0000313" key="1">
    <source>
        <dbReference type="EMBL" id="GAH48532.1"/>
    </source>
</evidence>
<comment type="caution">
    <text evidence="1">The sequence shown here is derived from an EMBL/GenBank/DDBJ whole genome shotgun (WGS) entry which is preliminary data.</text>
</comment>
<protein>
    <submittedName>
        <fullName evidence="1">Uncharacterized protein</fullName>
    </submittedName>
</protein>
<reference evidence="1" key="1">
    <citation type="journal article" date="2014" name="Front. Microbiol.">
        <title>High frequency of phylogenetically diverse reductive dehalogenase-homologous genes in deep subseafloor sedimentary metagenomes.</title>
        <authorList>
            <person name="Kawai M."/>
            <person name="Futagami T."/>
            <person name="Toyoda A."/>
            <person name="Takaki Y."/>
            <person name="Nishi S."/>
            <person name="Hori S."/>
            <person name="Arai W."/>
            <person name="Tsubouchi T."/>
            <person name="Morono Y."/>
            <person name="Uchiyama I."/>
            <person name="Ito T."/>
            <person name="Fujiyama A."/>
            <person name="Inagaki F."/>
            <person name="Takami H."/>
        </authorList>
    </citation>
    <scope>NUCLEOTIDE SEQUENCE</scope>
    <source>
        <strain evidence="1">Expedition CK06-06</strain>
    </source>
</reference>
<organism evidence="1">
    <name type="scientific">marine sediment metagenome</name>
    <dbReference type="NCBI Taxonomy" id="412755"/>
    <lineage>
        <taxon>unclassified sequences</taxon>
        <taxon>metagenomes</taxon>
        <taxon>ecological metagenomes</taxon>
    </lineage>
</organism>
<sequence>DQTDHKNWIKAWLVNALKEELQACLTELGTNPKGSYDDVKARLDAMASFLRIELDYMEYPSDALAQAAYVDDSSDEYGGRIQSLDATFAAGYTAMNEDTAYRIGKAGTIRVVKYYTTSAGVSIKAKVFRVNGSNYDFVGESEVFATVSGGATRVLTTPIPGVESGDIIGFYTASNLLLAITVTTGSGYSYLVGDITGTTAISTWAYQSAGEAAFSCIITDLQCFSEDTIKEQGNYSLKGIAAITGSLNATLTRTVSPTINLSGINTIKFHLRATVGGAR</sequence>
<proteinExistence type="predicted"/>
<feature type="non-terminal residue" evidence="1">
    <location>
        <position position="1"/>
    </location>
</feature>
<feature type="non-terminal residue" evidence="1">
    <location>
        <position position="279"/>
    </location>
</feature>